<dbReference type="KEGG" id="vg:14181778"/>
<accession>K7R2G6</accession>
<gene>
    <name evidence="2" type="ORF">MAR10_046</name>
</gene>
<feature type="domain" description="Bacteriophage phiJL001 Gp84 C-terminal" evidence="1">
    <location>
        <begin position="190"/>
        <end position="262"/>
    </location>
</feature>
<protein>
    <recommendedName>
        <fullName evidence="1">Bacteriophage phiJL001 Gp84 C-terminal domain-containing protein</fullName>
    </recommendedName>
</protein>
<dbReference type="GeneID" id="14181778"/>
<name>K7R2G6_9CAUD</name>
<evidence type="ECO:0000259" key="1">
    <source>
        <dbReference type="Pfam" id="PF09356"/>
    </source>
</evidence>
<dbReference type="InterPro" id="IPR018964">
    <property type="entry name" value="Phage_phiJL001_Gp84_C"/>
</dbReference>
<proteinExistence type="predicted"/>
<dbReference type="Pfam" id="PF09356">
    <property type="entry name" value="Phage_BR0599"/>
    <property type="match status" value="1"/>
</dbReference>
<keyword evidence="3" id="KW-1185">Reference proteome</keyword>
<organism evidence="2 3">
    <name type="scientific">Vibrio phage vB_VpaS_MAR10</name>
    <dbReference type="NCBI Taxonomy" id="1229755"/>
    <lineage>
        <taxon>Viruses</taxon>
        <taxon>Duplodnaviria</taxon>
        <taxon>Heunggongvirae</taxon>
        <taxon>Uroviricota</taxon>
        <taxon>Caudoviricetes</taxon>
        <taxon>Mardecavirus</taxon>
        <taxon>Mardecavirus MAR10</taxon>
    </lineage>
</organism>
<reference evidence="2 3" key="1">
    <citation type="journal article" date="2012" name="J. Virol.">
        <title>Genome Sequence of Temperate Vibrio parahaemolyticus Bacteriophage vB_VpaS_MAR10.</title>
        <authorList>
            <person name="Alanis Villa A."/>
            <person name="Kropinski A.M."/>
            <person name="Abbasifar R."/>
            <person name="Abbasifar A."/>
            <person name="Griffiths M.W."/>
        </authorList>
    </citation>
    <scope>NUCLEOTIDE SEQUENCE [LARGE SCALE GENOMIC DNA]</scope>
</reference>
<sequence>MSYNGKEGSLYDGRPVTVYHFNYGGKDYWYTSADTAIKDPTGSFDIPPVHIKHGTIKETTEDKRASVKIELDAHTDLGKALRVNPVDSVCKVNILRTHRNDTAKQWVYYWRGNVSLVGREEAQVLALECSHMLTALATGGLRARYNYHCPHALYGPSCRAKVTPDKTKEFVVSAISGSHVSLTGWSATKWWDGGQLHFASESHRRYIMTSNTTGVTLDAVPRGLSVGDTVTLQAGCDRTKATCQTKFSNLPNYGGYLAVPVKNPFQDGIV</sequence>
<dbReference type="Proteomes" id="UP000009398">
    <property type="component" value="Segment"/>
</dbReference>
<dbReference type="EMBL" id="JX556418">
    <property type="protein sequence ID" value="AFV81279.1"/>
    <property type="molecule type" value="Genomic_DNA"/>
</dbReference>
<evidence type="ECO:0000313" key="2">
    <source>
        <dbReference type="EMBL" id="AFV81279.1"/>
    </source>
</evidence>
<dbReference type="RefSeq" id="YP_007111893.1">
    <property type="nucleotide sequence ID" value="NC_019713.1"/>
</dbReference>
<evidence type="ECO:0000313" key="3">
    <source>
        <dbReference type="Proteomes" id="UP000009398"/>
    </source>
</evidence>
<dbReference type="OrthoDB" id="5153at10239"/>